<sequence>MESEEAMGDLPDWGWEEVAEVG</sequence>
<reference evidence="1" key="2">
    <citation type="journal article" date="2015" name="Data Brief">
        <title>Shoot transcriptome of the giant reed, Arundo donax.</title>
        <authorList>
            <person name="Barrero R.A."/>
            <person name="Guerrero F.D."/>
            <person name="Moolhuijzen P."/>
            <person name="Goolsby J.A."/>
            <person name="Tidwell J."/>
            <person name="Bellgard S.E."/>
            <person name="Bellgard M.I."/>
        </authorList>
    </citation>
    <scope>NUCLEOTIDE SEQUENCE</scope>
    <source>
        <tissue evidence="1">Shoot tissue taken approximately 20 cm above the soil surface</tissue>
    </source>
</reference>
<organism evidence="1">
    <name type="scientific">Arundo donax</name>
    <name type="common">Giant reed</name>
    <name type="synonym">Donax arundinaceus</name>
    <dbReference type="NCBI Taxonomy" id="35708"/>
    <lineage>
        <taxon>Eukaryota</taxon>
        <taxon>Viridiplantae</taxon>
        <taxon>Streptophyta</taxon>
        <taxon>Embryophyta</taxon>
        <taxon>Tracheophyta</taxon>
        <taxon>Spermatophyta</taxon>
        <taxon>Magnoliopsida</taxon>
        <taxon>Liliopsida</taxon>
        <taxon>Poales</taxon>
        <taxon>Poaceae</taxon>
        <taxon>PACMAD clade</taxon>
        <taxon>Arundinoideae</taxon>
        <taxon>Arundineae</taxon>
        <taxon>Arundo</taxon>
    </lineage>
</organism>
<reference evidence="1" key="1">
    <citation type="submission" date="2014-09" db="EMBL/GenBank/DDBJ databases">
        <authorList>
            <person name="Magalhaes I.L.F."/>
            <person name="Oliveira U."/>
            <person name="Santos F.R."/>
            <person name="Vidigal T.H.D.A."/>
            <person name="Brescovit A.D."/>
            <person name="Santos A.J."/>
        </authorList>
    </citation>
    <scope>NUCLEOTIDE SEQUENCE</scope>
    <source>
        <tissue evidence="1">Shoot tissue taken approximately 20 cm above the soil surface</tissue>
    </source>
</reference>
<dbReference type="AlphaFoldDB" id="A0A0A9PPE0"/>
<dbReference type="EMBL" id="GBRH01280601">
    <property type="protein sequence ID" value="JAD17294.1"/>
    <property type="molecule type" value="Transcribed_RNA"/>
</dbReference>
<proteinExistence type="predicted"/>
<name>A0A0A9PPE0_ARUDO</name>
<evidence type="ECO:0000313" key="1">
    <source>
        <dbReference type="EMBL" id="JAD17294.1"/>
    </source>
</evidence>
<protein>
    <submittedName>
        <fullName evidence="1">Uncharacterized protein</fullName>
    </submittedName>
</protein>
<accession>A0A0A9PPE0</accession>